<dbReference type="AlphaFoldDB" id="A0A0B6S259"/>
<dbReference type="GO" id="GO:0044659">
    <property type="term" value="P:viral release from host cell by cytolysis"/>
    <property type="evidence" value="ECO:0007669"/>
    <property type="project" value="InterPro"/>
</dbReference>
<name>A0A0B6S259_BURPL</name>
<keyword evidence="2" id="KW-1185">Reference proteome</keyword>
<sequence>MMARGVAGVLAAALAASVGAYGMHVFDARGLAAEAAGRAADAQRHEAELLAVSQAALDAEQRANAAHQAAASRVAVADAQFTKERTNHEIDNRRYRLALADGTDRLRVAVRDRVAAGADGVPGTACAASMDDGAAAVADLDPATAQRVFAVAGDDQREIDKLKALQAYVCAIRAATPGCEDGARSTP</sequence>
<protein>
    <submittedName>
        <fullName evidence="1">Putative bacteriophage lysis protein</fullName>
    </submittedName>
</protein>
<evidence type="ECO:0000313" key="2">
    <source>
        <dbReference type="Proteomes" id="UP000031838"/>
    </source>
</evidence>
<evidence type="ECO:0000313" key="1">
    <source>
        <dbReference type="EMBL" id="AJK46311.1"/>
    </source>
</evidence>
<dbReference type="EMBL" id="CP002580">
    <property type="protein sequence ID" value="AJK46311.1"/>
    <property type="molecule type" value="Genomic_DNA"/>
</dbReference>
<gene>
    <name evidence="1" type="ORF">BGL_1c18020</name>
</gene>
<dbReference type="Pfam" id="PF03245">
    <property type="entry name" value="Phage_lysis"/>
    <property type="match status" value="1"/>
</dbReference>
<proteinExistence type="predicted"/>
<reference evidence="2" key="1">
    <citation type="submission" date="2011-03" db="EMBL/GenBank/DDBJ databases">
        <authorList>
            <person name="Voget S."/>
            <person name="Streit W.R."/>
            <person name="Jaeger K.E."/>
            <person name="Daniel R."/>
        </authorList>
    </citation>
    <scope>NUCLEOTIDE SEQUENCE [LARGE SCALE GENOMIC DNA]</scope>
    <source>
        <strain evidence="2">PG1</strain>
    </source>
</reference>
<dbReference type="InterPro" id="IPR004929">
    <property type="entry name" value="I-spanin"/>
</dbReference>
<reference evidence="1 2" key="2">
    <citation type="journal article" date="2016" name="Appl. Microbiol. Biotechnol.">
        <title>Mutations improving production and secretion of extracellular lipase by Burkholderia glumae PG1.</title>
        <authorList>
            <person name="Knapp A."/>
            <person name="Voget S."/>
            <person name="Gao R."/>
            <person name="Zaburannyi N."/>
            <person name="Krysciak D."/>
            <person name="Breuer M."/>
            <person name="Hauer B."/>
            <person name="Streit W.R."/>
            <person name="Muller R."/>
            <person name="Daniel R."/>
            <person name="Jaeger K.E."/>
        </authorList>
    </citation>
    <scope>NUCLEOTIDE SEQUENCE [LARGE SCALE GENOMIC DNA]</scope>
    <source>
        <strain evidence="1 2">PG1</strain>
    </source>
</reference>
<dbReference type="KEGG" id="bgp:BGL_1c18020"/>
<dbReference type="HOGENOM" id="CLU_091263_0_0_4"/>
<organism evidence="1 2">
    <name type="scientific">Burkholderia plantarii</name>
    <dbReference type="NCBI Taxonomy" id="41899"/>
    <lineage>
        <taxon>Bacteria</taxon>
        <taxon>Pseudomonadati</taxon>
        <taxon>Pseudomonadota</taxon>
        <taxon>Betaproteobacteria</taxon>
        <taxon>Burkholderiales</taxon>
        <taxon>Burkholderiaceae</taxon>
        <taxon>Burkholderia</taxon>
    </lineage>
</organism>
<accession>A0A0B6S259</accession>
<dbReference type="Proteomes" id="UP000031838">
    <property type="component" value="Chromosome 1"/>
</dbReference>